<sequence length="118" mass="12217">MVQQTVGLLFPQVSDIVAPNIETCRQGCTAVCTCTDGCNAQCNPEYQACISAAKAAYNPFAMFVCQANYAVCAGPCNLQCSSTIVSGVMQQVQGLVSTVSETVSVVIGQLTGPTTAPQ</sequence>
<dbReference type="EMBL" id="JAWDGP010006596">
    <property type="protein sequence ID" value="KAK3738491.1"/>
    <property type="molecule type" value="Genomic_DNA"/>
</dbReference>
<dbReference type="Proteomes" id="UP001283361">
    <property type="component" value="Unassembled WGS sequence"/>
</dbReference>
<reference evidence="1" key="1">
    <citation type="journal article" date="2023" name="G3 (Bethesda)">
        <title>A reference genome for the long-term kleptoplast-retaining sea slug Elysia crispata morphotype clarki.</title>
        <authorList>
            <person name="Eastman K.E."/>
            <person name="Pendleton A.L."/>
            <person name="Shaikh M.A."/>
            <person name="Suttiyut T."/>
            <person name="Ogas R."/>
            <person name="Tomko P."/>
            <person name="Gavelis G."/>
            <person name="Widhalm J.R."/>
            <person name="Wisecaver J.H."/>
        </authorList>
    </citation>
    <scope>NUCLEOTIDE SEQUENCE</scope>
    <source>
        <strain evidence="1">ECLA1</strain>
    </source>
</reference>
<name>A0AAE0YA63_9GAST</name>
<comment type="caution">
    <text evidence="1">The sequence shown here is derived from an EMBL/GenBank/DDBJ whole genome shotgun (WGS) entry which is preliminary data.</text>
</comment>
<organism evidence="1 2">
    <name type="scientific">Elysia crispata</name>
    <name type="common">lettuce slug</name>
    <dbReference type="NCBI Taxonomy" id="231223"/>
    <lineage>
        <taxon>Eukaryota</taxon>
        <taxon>Metazoa</taxon>
        <taxon>Spiralia</taxon>
        <taxon>Lophotrochozoa</taxon>
        <taxon>Mollusca</taxon>
        <taxon>Gastropoda</taxon>
        <taxon>Heterobranchia</taxon>
        <taxon>Euthyneura</taxon>
        <taxon>Panpulmonata</taxon>
        <taxon>Sacoglossa</taxon>
        <taxon>Placobranchoidea</taxon>
        <taxon>Plakobranchidae</taxon>
        <taxon>Elysia</taxon>
    </lineage>
</organism>
<keyword evidence="2" id="KW-1185">Reference proteome</keyword>
<proteinExistence type="predicted"/>
<evidence type="ECO:0000313" key="2">
    <source>
        <dbReference type="Proteomes" id="UP001283361"/>
    </source>
</evidence>
<protein>
    <submittedName>
        <fullName evidence="1">Uncharacterized protein</fullName>
    </submittedName>
</protein>
<accession>A0AAE0YA63</accession>
<gene>
    <name evidence="1" type="ORF">RRG08_034781</name>
</gene>
<dbReference type="AlphaFoldDB" id="A0AAE0YA63"/>
<evidence type="ECO:0000313" key="1">
    <source>
        <dbReference type="EMBL" id="KAK3738491.1"/>
    </source>
</evidence>